<evidence type="ECO:0000313" key="2">
    <source>
        <dbReference type="EMBL" id="MPM49688.1"/>
    </source>
</evidence>
<dbReference type="InterPro" id="IPR018711">
    <property type="entry name" value="NAGPA"/>
</dbReference>
<dbReference type="AlphaFoldDB" id="A0A645AAH1"/>
<reference evidence="2" key="1">
    <citation type="submission" date="2019-08" db="EMBL/GenBank/DDBJ databases">
        <authorList>
            <person name="Kucharzyk K."/>
            <person name="Murdoch R.W."/>
            <person name="Higgins S."/>
            <person name="Loffler F."/>
        </authorList>
    </citation>
    <scope>NUCLEOTIDE SEQUENCE</scope>
</reference>
<protein>
    <recommendedName>
        <fullName evidence="1">Phosphodiester glycosidase domain-containing protein</fullName>
    </recommendedName>
</protein>
<dbReference type="Pfam" id="PF09992">
    <property type="entry name" value="NAGPA"/>
    <property type="match status" value="1"/>
</dbReference>
<dbReference type="PANTHER" id="PTHR40446">
    <property type="entry name" value="N-ACETYLGLUCOSAMINE-1-PHOSPHODIESTER ALPHA-N-ACETYLGLUCOSAMINIDASE"/>
    <property type="match status" value="1"/>
</dbReference>
<evidence type="ECO:0000259" key="1">
    <source>
        <dbReference type="Pfam" id="PF09992"/>
    </source>
</evidence>
<comment type="caution">
    <text evidence="2">The sequence shown here is derived from an EMBL/GenBank/DDBJ whole genome shotgun (WGS) entry which is preliminary data.</text>
</comment>
<dbReference type="EMBL" id="VSSQ01012632">
    <property type="protein sequence ID" value="MPM49688.1"/>
    <property type="molecule type" value="Genomic_DNA"/>
</dbReference>
<name>A0A645AAH1_9ZZZZ</name>
<organism evidence="2">
    <name type="scientific">bioreactor metagenome</name>
    <dbReference type="NCBI Taxonomy" id="1076179"/>
    <lineage>
        <taxon>unclassified sequences</taxon>
        <taxon>metagenomes</taxon>
        <taxon>ecological metagenomes</taxon>
    </lineage>
</organism>
<accession>A0A645AAH1</accession>
<dbReference type="PANTHER" id="PTHR40446:SF2">
    <property type="entry name" value="N-ACETYLGLUCOSAMINE-1-PHOSPHODIESTER ALPHA-N-ACETYLGLUCOSAMINIDASE"/>
    <property type="match status" value="1"/>
</dbReference>
<feature type="domain" description="Phosphodiester glycosidase" evidence="1">
    <location>
        <begin position="6"/>
        <end position="203"/>
    </location>
</feature>
<proteinExistence type="predicted"/>
<sequence>MCKEQGAIAGINGSFFSFNYNYNTENYNSVDFIRKNGIDISPNTFKAKANREMHQKGCIAIDNNKLYILKADVLTDWEKLIQAKEVITTGPLLFKELQKEQLLNSSFYTSRHPRTVVGVKKNGLVLLITIDGRSQESAGMTIAELQKIMLWFGCIDAINLDGGGSTTMYIKNMSENGVVNHPSDNKKFDNYGERKVANSIIVF</sequence>
<gene>
    <name evidence="2" type="ORF">SDC9_96418</name>
</gene>